<evidence type="ECO:0000259" key="2">
    <source>
        <dbReference type="Pfam" id="PF02770"/>
    </source>
</evidence>
<dbReference type="STRING" id="1399860.A0A2C5XG08"/>
<dbReference type="Proteomes" id="UP000226192">
    <property type="component" value="Unassembled WGS sequence"/>
</dbReference>
<dbReference type="Gene3D" id="2.40.110.10">
    <property type="entry name" value="Butyryl-CoA Dehydrogenase, subunit A, domain 2"/>
    <property type="match status" value="1"/>
</dbReference>
<proteinExistence type="predicted"/>
<dbReference type="InterPro" id="IPR006091">
    <property type="entry name" value="Acyl-CoA_Oxase/DH_mid-dom"/>
</dbReference>
<dbReference type="GO" id="GO:0005737">
    <property type="term" value="C:cytoplasm"/>
    <property type="evidence" value="ECO:0007669"/>
    <property type="project" value="TreeGrafter"/>
</dbReference>
<dbReference type="GO" id="GO:0033539">
    <property type="term" value="P:fatty acid beta-oxidation using acyl-CoA dehydrogenase"/>
    <property type="evidence" value="ECO:0007669"/>
    <property type="project" value="TreeGrafter"/>
</dbReference>
<accession>A0A2C5XG08</accession>
<sequence>MRPPGTHLQGPNLSGDVNTSGFDFFHFMIGIQEIARLMCRPFSDALLPVLTISLPFIIRFARHRAWSQAVIDDVLGGRKKMCLVTTEALAGSDLTGIRTKAEKTPDGKYYIVNGTKKWATNGTFCDYFVTAVRTGGPGVRGPSLLLIERGQGVETHPIKTSYSASAGATFVTFSSVRVPAEYMIGEENKAFSLTARNFP</sequence>
<dbReference type="InterPro" id="IPR009100">
    <property type="entry name" value="AcylCoA_DH/oxidase_NM_dom_sf"/>
</dbReference>
<dbReference type="PANTHER" id="PTHR48083:SF28">
    <property type="entry name" value="ACYL-COA DEHYDROGENASE FAMILY PROTEIN (AFU_ORTHOLOGUE AFUA_6G10880)-RELATED"/>
    <property type="match status" value="1"/>
</dbReference>
<protein>
    <recommendedName>
        <fullName evidence="2">Acyl-CoA oxidase/dehydrogenase middle domain-containing protein</fullName>
    </recommendedName>
</protein>
<gene>
    <name evidence="3" type="ORF">CDD81_636</name>
</gene>
<evidence type="ECO:0000256" key="1">
    <source>
        <dbReference type="ARBA" id="ARBA00023002"/>
    </source>
</evidence>
<dbReference type="AlphaFoldDB" id="A0A2C5XG08"/>
<dbReference type="PANTHER" id="PTHR48083">
    <property type="entry name" value="MEDIUM-CHAIN SPECIFIC ACYL-COA DEHYDROGENASE, MITOCHONDRIAL-RELATED"/>
    <property type="match status" value="1"/>
</dbReference>
<keyword evidence="4" id="KW-1185">Reference proteome</keyword>
<evidence type="ECO:0000313" key="4">
    <source>
        <dbReference type="Proteomes" id="UP000226192"/>
    </source>
</evidence>
<dbReference type="GO" id="GO:0003995">
    <property type="term" value="F:acyl-CoA dehydrogenase activity"/>
    <property type="evidence" value="ECO:0007669"/>
    <property type="project" value="TreeGrafter"/>
</dbReference>
<dbReference type="InterPro" id="IPR050741">
    <property type="entry name" value="Acyl-CoA_dehydrogenase"/>
</dbReference>
<evidence type="ECO:0000313" key="3">
    <source>
        <dbReference type="EMBL" id="PHH61258.1"/>
    </source>
</evidence>
<dbReference type="InterPro" id="IPR046373">
    <property type="entry name" value="Acyl-CoA_Oxase/DH_mid-dom_sf"/>
</dbReference>
<organism evidence="3 4">
    <name type="scientific">Ophiocordyceps australis</name>
    <dbReference type="NCBI Taxonomy" id="1399860"/>
    <lineage>
        <taxon>Eukaryota</taxon>
        <taxon>Fungi</taxon>
        <taxon>Dikarya</taxon>
        <taxon>Ascomycota</taxon>
        <taxon>Pezizomycotina</taxon>
        <taxon>Sordariomycetes</taxon>
        <taxon>Hypocreomycetidae</taxon>
        <taxon>Hypocreales</taxon>
        <taxon>Ophiocordycipitaceae</taxon>
        <taxon>Ophiocordyceps</taxon>
    </lineage>
</organism>
<comment type="caution">
    <text evidence="3">The sequence shown here is derived from an EMBL/GenBank/DDBJ whole genome shotgun (WGS) entry which is preliminary data.</text>
</comment>
<keyword evidence="1" id="KW-0560">Oxidoreductase</keyword>
<name>A0A2C5XG08_9HYPO</name>
<dbReference type="SUPFAM" id="SSF56645">
    <property type="entry name" value="Acyl-CoA dehydrogenase NM domain-like"/>
    <property type="match status" value="1"/>
</dbReference>
<dbReference type="Pfam" id="PF02770">
    <property type="entry name" value="Acyl-CoA_dh_M"/>
    <property type="match status" value="1"/>
</dbReference>
<reference evidence="3 4" key="1">
    <citation type="submission" date="2017-06" db="EMBL/GenBank/DDBJ databases">
        <title>Ant-infecting Ophiocordyceps genomes reveal a high diversity of potential behavioral manipulation genes and a possible major role for enterotoxins.</title>
        <authorList>
            <person name="De Bekker C."/>
            <person name="Evans H.C."/>
            <person name="Brachmann A."/>
            <person name="Hughes D.P."/>
        </authorList>
    </citation>
    <scope>NUCLEOTIDE SEQUENCE [LARGE SCALE GENOMIC DNA]</scope>
    <source>
        <strain evidence="3 4">Map64</strain>
    </source>
</reference>
<feature type="domain" description="Acyl-CoA oxidase/dehydrogenase middle" evidence="2">
    <location>
        <begin position="82"/>
        <end position="165"/>
    </location>
</feature>
<dbReference type="EMBL" id="NJET01000110">
    <property type="protein sequence ID" value="PHH61258.1"/>
    <property type="molecule type" value="Genomic_DNA"/>
</dbReference>
<dbReference type="OrthoDB" id="2588832at2759"/>